<dbReference type="STRING" id="436010.A0A166P7K0"/>
<reference evidence="2 3" key="1">
    <citation type="journal article" date="2016" name="Mol. Biol. Evol.">
        <title>Comparative Genomics of Early-Diverging Mushroom-Forming Fungi Provides Insights into the Origins of Lignocellulose Decay Capabilities.</title>
        <authorList>
            <person name="Nagy L.G."/>
            <person name="Riley R."/>
            <person name="Tritt A."/>
            <person name="Adam C."/>
            <person name="Daum C."/>
            <person name="Floudas D."/>
            <person name="Sun H."/>
            <person name="Yadav J.S."/>
            <person name="Pangilinan J."/>
            <person name="Larsson K.H."/>
            <person name="Matsuura K."/>
            <person name="Barry K."/>
            <person name="Labutti K."/>
            <person name="Kuo R."/>
            <person name="Ohm R.A."/>
            <person name="Bhattacharya S.S."/>
            <person name="Shirouzu T."/>
            <person name="Yoshinaga Y."/>
            <person name="Martin F.M."/>
            <person name="Grigoriev I.V."/>
            <person name="Hibbett D.S."/>
        </authorList>
    </citation>
    <scope>NUCLEOTIDE SEQUENCE [LARGE SCALE GENOMIC DNA]</scope>
    <source>
        <strain evidence="2 3">CBS 109695</strain>
    </source>
</reference>
<protein>
    <submittedName>
        <fullName evidence="2">Kinase-like protein</fullName>
    </submittedName>
</protein>
<dbReference type="InterPro" id="IPR000719">
    <property type="entry name" value="Prot_kinase_dom"/>
</dbReference>
<dbReference type="SMART" id="SM00220">
    <property type="entry name" value="S_TKc"/>
    <property type="match status" value="1"/>
</dbReference>
<dbReference type="InterPro" id="IPR008271">
    <property type="entry name" value="Ser/Thr_kinase_AS"/>
</dbReference>
<dbReference type="PROSITE" id="PS00108">
    <property type="entry name" value="PROTEIN_KINASE_ST"/>
    <property type="match status" value="1"/>
</dbReference>
<gene>
    <name evidence="2" type="ORF">FIBSPDRAFT_367727</name>
</gene>
<dbReference type="GO" id="GO:0004674">
    <property type="term" value="F:protein serine/threonine kinase activity"/>
    <property type="evidence" value="ECO:0007669"/>
    <property type="project" value="TreeGrafter"/>
</dbReference>
<accession>A0A166P7K0</accession>
<dbReference type="Pfam" id="PF00069">
    <property type="entry name" value="Pkinase"/>
    <property type="match status" value="1"/>
</dbReference>
<dbReference type="PROSITE" id="PS50011">
    <property type="entry name" value="PROTEIN_KINASE_DOM"/>
    <property type="match status" value="1"/>
</dbReference>
<dbReference type="Gene3D" id="1.10.510.10">
    <property type="entry name" value="Transferase(Phosphotransferase) domain 1"/>
    <property type="match status" value="1"/>
</dbReference>
<dbReference type="OrthoDB" id="3260205at2759"/>
<keyword evidence="3" id="KW-1185">Reference proteome</keyword>
<proteinExistence type="predicted"/>
<evidence type="ECO:0000313" key="2">
    <source>
        <dbReference type="EMBL" id="KZP25802.1"/>
    </source>
</evidence>
<dbReference type="PANTHER" id="PTHR44329">
    <property type="entry name" value="SERINE/THREONINE-PROTEIN KINASE TNNI3K-RELATED"/>
    <property type="match status" value="1"/>
</dbReference>
<dbReference type="PIRSF" id="PIRSF000654">
    <property type="entry name" value="Integrin-linked_kinase"/>
    <property type="match status" value="1"/>
</dbReference>
<dbReference type="InterPro" id="IPR011009">
    <property type="entry name" value="Kinase-like_dom_sf"/>
</dbReference>
<dbReference type="SUPFAM" id="SSF56112">
    <property type="entry name" value="Protein kinase-like (PK-like)"/>
    <property type="match status" value="1"/>
</dbReference>
<dbReference type="EMBL" id="KV417518">
    <property type="protein sequence ID" value="KZP25802.1"/>
    <property type="molecule type" value="Genomic_DNA"/>
</dbReference>
<dbReference type="Proteomes" id="UP000076532">
    <property type="component" value="Unassembled WGS sequence"/>
</dbReference>
<dbReference type="InterPro" id="IPR051681">
    <property type="entry name" value="Ser/Thr_Kinases-Pseudokinases"/>
</dbReference>
<feature type="domain" description="Protein kinase" evidence="1">
    <location>
        <begin position="1"/>
        <end position="250"/>
    </location>
</feature>
<dbReference type="PANTHER" id="PTHR44329:SF214">
    <property type="entry name" value="PROTEIN KINASE DOMAIN-CONTAINING PROTEIN"/>
    <property type="match status" value="1"/>
</dbReference>
<evidence type="ECO:0000313" key="3">
    <source>
        <dbReference type="Proteomes" id="UP000076532"/>
    </source>
</evidence>
<sequence length="277" mass="31291">MTGVAIKALRRSVTDDEEELVNIRRRLLREIRVWALLEHPNITPFLGVINGFRPLSAMVSPYYAKAKINQYTLDNPDAERLPLLVGVAKGLAYLHSLGVIHGDLKGNNILIDDDCSPRLADFGISKVIARSGFDTPRIGTIRYMAPELTVISDHFTDPIPPADLSSDNTTKKSDTYAFAMVVIEILTSKLPFFYLREEHLVVILTQDGKRPDRRQCLPTHFADEIWQFMEDCWHHDPRARPEMAATIPRLEKMRSNKLRVAWEDVGPVPVSGSVPPQ</sequence>
<name>A0A166P7K0_9AGAM</name>
<dbReference type="AlphaFoldDB" id="A0A166P7K0"/>
<dbReference type="GO" id="GO:0005524">
    <property type="term" value="F:ATP binding"/>
    <property type="evidence" value="ECO:0007669"/>
    <property type="project" value="InterPro"/>
</dbReference>
<organism evidence="2 3">
    <name type="scientific">Athelia psychrophila</name>
    <dbReference type="NCBI Taxonomy" id="1759441"/>
    <lineage>
        <taxon>Eukaryota</taxon>
        <taxon>Fungi</taxon>
        <taxon>Dikarya</taxon>
        <taxon>Basidiomycota</taxon>
        <taxon>Agaricomycotina</taxon>
        <taxon>Agaricomycetes</taxon>
        <taxon>Agaricomycetidae</taxon>
        <taxon>Atheliales</taxon>
        <taxon>Atheliaceae</taxon>
        <taxon>Athelia</taxon>
    </lineage>
</organism>
<evidence type="ECO:0000259" key="1">
    <source>
        <dbReference type="PROSITE" id="PS50011"/>
    </source>
</evidence>